<evidence type="ECO:0000256" key="1">
    <source>
        <dbReference type="SAM" id="Phobius"/>
    </source>
</evidence>
<dbReference type="Proteomes" id="UP001054945">
    <property type="component" value="Unassembled WGS sequence"/>
</dbReference>
<feature type="transmembrane region" description="Helical" evidence="1">
    <location>
        <begin position="35"/>
        <end position="57"/>
    </location>
</feature>
<protein>
    <submittedName>
        <fullName evidence="2">Uncharacterized protein</fullName>
    </submittedName>
</protein>
<keyword evidence="1" id="KW-0812">Transmembrane</keyword>
<reference evidence="2 3" key="1">
    <citation type="submission" date="2021-06" db="EMBL/GenBank/DDBJ databases">
        <title>Caerostris extrusa draft genome.</title>
        <authorList>
            <person name="Kono N."/>
            <person name="Arakawa K."/>
        </authorList>
    </citation>
    <scope>NUCLEOTIDE SEQUENCE [LARGE SCALE GENOMIC DNA]</scope>
</reference>
<keyword evidence="1" id="KW-1133">Transmembrane helix</keyword>
<evidence type="ECO:0000313" key="2">
    <source>
        <dbReference type="EMBL" id="GIY01103.1"/>
    </source>
</evidence>
<keyword evidence="1" id="KW-0472">Membrane</keyword>
<proteinExistence type="predicted"/>
<dbReference type="AlphaFoldDB" id="A0AAV4PU05"/>
<sequence>MVVKKSKKRKVLKPSIFLSNVSIPEMTRICPQKTLFYPLPVLCHPSFLAGMGLPSIVSGRSSVFLWTSIFLQMSAFLWMPVLLRAISSHFGTYFESLSVKYLEKIQDSSVFF</sequence>
<keyword evidence="3" id="KW-1185">Reference proteome</keyword>
<accession>A0AAV4PU05</accession>
<evidence type="ECO:0000313" key="3">
    <source>
        <dbReference type="Proteomes" id="UP001054945"/>
    </source>
</evidence>
<feature type="transmembrane region" description="Helical" evidence="1">
    <location>
        <begin position="63"/>
        <end position="83"/>
    </location>
</feature>
<gene>
    <name evidence="2" type="ORF">CEXT_813751</name>
</gene>
<name>A0AAV4PU05_CAEEX</name>
<organism evidence="2 3">
    <name type="scientific">Caerostris extrusa</name>
    <name type="common">Bark spider</name>
    <name type="synonym">Caerostris bankana</name>
    <dbReference type="NCBI Taxonomy" id="172846"/>
    <lineage>
        <taxon>Eukaryota</taxon>
        <taxon>Metazoa</taxon>
        <taxon>Ecdysozoa</taxon>
        <taxon>Arthropoda</taxon>
        <taxon>Chelicerata</taxon>
        <taxon>Arachnida</taxon>
        <taxon>Araneae</taxon>
        <taxon>Araneomorphae</taxon>
        <taxon>Entelegynae</taxon>
        <taxon>Araneoidea</taxon>
        <taxon>Araneidae</taxon>
        <taxon>Caerostris</taxon>
    </lineage>
</organism>
<comment type="caution">
    <text evidence="2">The sequence shown here is derived from an EMBL/GenBank/DDBJ whole genome shotgun (WGS) entry which is preliminary data.</text>
</comment>
<dbReference type="EMBL" id="BPLR01005261">
    <property type="protein sequence ID" value="GIY01103.1"/>
    <property type="molecule type" value="Genomic_DNA"/>
</dbReference>